<evidence type="ECO:0000259" key="10">
    <source>
        <dbReference type="Pfam" id="PF02870"/>
    </source>
</evidence>
<evidence type="ECO:0000256" key="5">
    <source>
        <dbReference type="ARBA" id="ARBA00022679"/>
    </source>
</evidence>
<dbReference type="OrthoDB" id="9802228at2"/>
<dbReference type="GO" id="GO:0006281">
    <property type="term" value="P:DNA repair"/>
    <property type="evidence" value="ECO:0007669"/>
    <property type="project" value="UniProtKB-KW"/>
</dbReference>
<keyword evidence="6" id="KW-0227">DNA damage</keyword>
<dbReference type="Gene3D" id="3.30.160.70">
    <property type="entry name" value="Methylated DNA-protein cysteine methyltransferase domain"/>
    <property type="match status" value="1"/>
</dbReference>
<sequence length="174" mass="19412">MNYIKYYNSPIGKIFMVSDGKNLINLSFENSKYYSNTYNDCQFKSDLPIFKSTESWLNIYFKGESPNFTPKIKLIGSDFRIKVWEILLSIPHGQTTTYGEIARELAISSNLKRMSAQAVGGAIGHNPISIIVPCHRVVGVSGSLTGYAGGIDKKIALLKLEDAYKDTFTLPKTL</sequence>
<feature type="domain" description="Methylguanine DNA methyltransferase ribonuclease-like" evidence="10">
    <location>
        <begin position="3"/>
        <end position="70"/>
    </location>
</feature>
<dbReference type="CDD" id="cd06445">
    <property type="entry name" value="ATase"/>
    <property type="match status" value="1"/>
</dbReference>
<keyword evidence="12" id="KW-1185">Reference proteome</keyword>
<dbReference type="Proteomes" id="UP000192368">
    <property type="component" value="Unassembled WGS sequence"/>
</dbReference>
<dbReference type="Pfam" id="PF02870">
    <property type="entry name" value="Methyltransf_1N"/>
    <property type="match status" value="1"/>
</dbReference>
<keyword evidence="5 11" id="KW-0808">Transferase</keyword>
<dbReference type="FunFam" id="1.10.10.10:FF:000214">
    <property type="entry name" value="Methylated-DNA--protein-cysteine methyltransferase"/>
    <property type="match status" value="1"/>
</dbReference>
<evidence type="ECO:0000259" key="9">
    <source>
        <dbReference type="Pfam" id="PF01035"/>
    </source>
</evidence>
<reference evidence="12" key="1">
    <citation type="submission" date="2017-04" db="EMBL/GenBank/DDBJ databases">
        <authorList>
            <person name="Varghese N."/>
            <person name="Submissions S."/>
        </authorList>
    </citation>
    <scope>NUCLEOTIDE SEQUENCE [LARGE SCALE GENOMIC DNA]</scope>
    <source>
        <strain evidence="12">DSM 20463</strain>
    </source>
</reference>
<organism evidence="11 12">
    <name type="scientific">Peptoniphilus asaccharolyticus DSM 20463</name>
    <dbReference type="NCBI Taxonomy" id="573058"/>
    <lineage>
        <taxon>Bacteria</taxon>
        <taxon>Bacillati</taxon>
        <taxon>Bacillota</taxon>
        <taxon>Tissierellia</taxon>
        <taxon>Tissierellales</taxon>
        <taxon>Peptoniphilaceae</taxon>
        <taxon>Peptoniphilus</taxon>
    </lineage>
</organism>
<accession>A0A1W1VL70</accession>
<dbReference type="NCBIfam" id="TIGR00589">
    <property type="entry name" value="ogt"/>
    <property type="match status" value="1"/>
</dbReference>
<dbReference type="Pfam" id="PF01035">
    <property type="entry name" value="DNA_binding_1"/>
    <property type="match status" value="1"/>
</dbReference>
<evidence type="ECO:0000256" key="2">
    <source>
        <dbReference type="ARBA" id="ARBA00008711"/>
    </source>
</evidence>
<keyword evidence="4 11" id="KW-0489">Methyltransferase</keyword>
<dbReference type="PANTHER" id="PTHR10815:SF5">
    <property type="entry name" value="METHYLATED-DNA--PROTEIN-CYSTEINE METHYLTRANSFERASE"/>
    <property type="match status" value="1"/>
</dbReference>
<dbReference type="SUPFAM" id="SSF46767">
    <property type="entry name" value="Methylated DNA-protein cysteine methyltransferase, C-terminal domain"/>
    <property type="match status" value="1"/>
</dbReference>
<dbReference type="SUPFAM" id="SSF53155">
    <property type="entry name" value="Methylated DNA-protein cysteine methyltransferase domain"/>
    <property type="match status" value="1"/>
</dbReference>
<dbReference type="AlphaFoldDB" id="A0A1W1VL70"/>
<dbReference type="PANTHER" id="PTHR10815">
    <property type="entry name" value="METHYLATED-DNA--PROTEIN-CYSTEINE METHYLTRANSFERASE"/>
    <property type="match status" value="1"/>
</dbReference>
<name>A0A1W1VL70_PEPAS</name>
<evidence type="ECO:0000313" key="12">
    <source>
        <dbReference type="Proteomes" id="UP000192368"/>
    </source>
</evidence>
<dbReference type="InterPro" id="IPR036388">
    <property type="entry name" value="WH-like_DNA-bd_sf"/>
</dbReference>
<dbReference type="RefSeq" id="WP_084231615.1">
    <property type="nucleotide sequence ID" value="NZ_FWWR01000017.1"/>
</dbReference>
<gene>
    <name evidence="11" type="ORF">SAMN00017477_2122</name>
</gene>
<comment type="catalytic activity">
    <reaction evidence="8">
        <text>a 6-O-methyl-2'-deoxyguanosine in DNA + L-cysteinyl-[protein] = S-methyl-L-cysteinyl-[protein] + a 2'-deoxyguanosine in DNA</text>
        <dbReference type="Rhea" id="RHEA:24000"/>
        <dbReference type="Rhea" id="RHEA-COMP:10131"/>
        <dbReference type="Rhea" id="RHEA-COMP:10132"/>
        <dbReference type="Rhea" id="RHEA-COMP:11367"/>
        <dbReference type="Rhea" id="RHEA-COMP:11368"/>
        <dbReference type="ChEBI" id="CHEBI:29950"/>
        <dbReference type="ChEBI" id="CHEBI:82612"/>
        <dbReference type="ChEBI" id="CHEBI:85445"/>
        <dbReference type="ChEBI" id="CHEBI:85448"/>
        <dbReference type="EC" id="2.1.1.63"/>
    </reaction>
</comment>
<evidence type="ECO:0000256" key="8">
    <source>
        <dbReference type="ARBA" id="ARBA00049348"/>
    </source>
</evidence>
<evidence type="ECO:0000256" key="1">
    <source>
        <dbReference type="ARBA" id="ARBA00001286"/>
    </source>
</evidence>
<dbReference type="InterPro" id="IPR014048">
    <property type="entry name" value="MethylDNA_cys_MeTrfase_DNA-bd"/>
</dbReference>
<dbReference type="InterPro" id="IPR001497">
    <property type="entry name" value="MethylDNA_cys_MeTrfase_AS"/>
</dbReference>
<protein>
    <recommendedName>
        <fullName evidence="3">methylated-DNA--[protein]-cysteine S-methyltransferase</fullName>
        <ecNumber evidence="3">2.1.1.63</ecNumber>
    </recommendedName>
</protein>
<proteinExistence type="inferred from homology"/>
<dbReference type="EC" id="2.1.1.63" evidence="3"/>
<dbReference type="STRING" id="573058.SAMN00017477_2122"/>
<dbReference type="PROSITE" id="PS00374">
    <property type="entry name" value="MGMT"/>
    <property type="match status" value="1"/>
</dbReference>
<evidence type="ECO:0000256" key="7">
    <source>
        <dbReference type="ARBA" id="ARBA00023204"/>
    </source>
</evidence>
<evidence type="ECO:0000256" key="4">
    <source>
        <dbReference type="ARBA" id="ARBA00022603"/>
    </source>
</evidence>
<evidence type="ECO:0000256" key="3">
    <source>
        <dbReference type="ARBA" id="ARBA00011918"/>
    </source>
</evidence>
<dbReference type="InterPro" id="IPR036631">
    <property type="entry name" value="MGMT_N_sf"/>
</dbReference>
<dbReference type="GO" id="GO:0032259">
    <property type="term" value="P:methylation"/>
    <property type="evidence" value="ECO:0007669"/>
    <property type="project" value="UniProtKB-KW"/>
</dbReference>
<dbReference type="EMBL" id="FWWR01000017">
    <property type="protein sequence ID" value="SMB93704.1"/>
    <property type="molecule type" value="Genomic_DNA"/>
</dbReference>
<dbReference type="InterPro" id="IPR036217">
    <property type="entry name" value="MethylDNA_cys_MeTrfase_DNAb"/>
</dbReference>
<dbReference type="GO" id="GO:0003908">
    <property type="term" value="F:methylated-DNA-[protein]-cysteine S-methyltransferase activity"/>
    <property type="evidence" value="ECO:0007669"/>
    <property type="project" value="UniProtKB-EC"/>
</dbReference>
<comment type="similarity">
    <text evidence="2">Belongs to the MGMT family.</text>
</comment>
<evidence type="ECO:0000256" key="6">
    <source>
        <dbReference type="ARBA" id="ARBA00022763"/>
    </source>
</evidence>
<comment type="catalytic activity">
    <reaction evidence="1">
        <text>a 4-O-methyl-thymidine in DNA + L-cysteinyl-[protein] = a thymidine in DNA + S-methyl-L-cysteinyl-[protein]</text>
        <dbReference type="Rhea" id="RHEA:53428"/>
        <dbReference type="Rhea" id="RHEA-COMP:10131"/>
        <dbReference type="Rhea" id="RHEA-COMP:10132"/>
        <dbReference type="Rhea" id="RHEA-COMP:13555"/>
        <dbReference type="Rhea" id="RHEA-COMP:13556"/>
        <dbReference type="ChEBI" id="CHEBI:29950"/>
        <dbReference type="ChEBI" id="CHEBI:82612"/>
        <dbReference type="ChEBI" id="CHEBI:137386"/>
        <dbReference type="ChEBI" id="CHEBI:137387"/>
        <dbReference type="EC" id="2.1.1.63"/>
    </reaction>
</comment>
<dbReference type="InterPro" id="IPR008332">
    <property type="entry name" value="MethylG_MeTrfase_N"/>
</dbReference>
<feature type="domain" description="Methylated-DNA-[protein]-cysteine S-methyltransferase DNA binding" evidence="9">
    <location>
        <begin position="78"/>
        <end position="162"/>
    </location>
</feature>
<dbReference type="Gene3D" id="1.10.10.10">
    <property type="entry name" value="Winged helix-like DNA-binding domain superfamily/Winged helix DNA-binding domain"/>
    <property type="match status" value="1"/>
</dbReference>
<keyword evidence="7" id="KW-0234">DNA repair</keyword>
<evidence type="ECO:0000313" key="11">
    <source>
        <dbReference type="EMBL" id="SMB93704.1"/>
    </source>
</evidence>